<dbReference type="GO" id="GO:0008270">
    <property type="term" value="F:zinc ion binding"/>
    <property type="evidence" value="ECO:0007669"/>
    <property type="project" value="UniProtKB-KW"/>
</dbReference>
<dbReference type="InterPro" id="IPR011011">
    <property type="entry name" value="Znf_FYVE_PHD"/>
</dbReference>
<accession>A0A9D4E3K8</accession>
<proteinExistence type="predicted"/>
<dbReference type="PROSITE" id="PS01359">
    <property type="entry name" value="ZF_PHD_1"/>
    <property type="match status" value="1"/>
</dbReference>
<name>A0A9D4E3K8_DREPO</name>
<dbReference type="AlphaFoldDB" id="A0A9D4E3K8"/>
<sequence>MGYLKASRLYNVPRSTIFDKVEGHSSIECTMGQHTVLTAAEEKRIVKWLTQMSRIGYGRTKYELIRTAGKIKLCPACTCNQGAQHRSRWVKCENCQTRWHYMCANRPEYELFDEQEKAKMEFDCPMCD</sequence>
<dbReference type="Proteomes" id="UP000828390">
    <property type="component" value="Unassembled WGS sequence"/>
</dbReference>
<dbReference type="SMART" id="SM00249">
    <property type="entry name" value="PHD"/>
    <property type="match status" value="1"/>
</dbReference>
<dbReference type="EMBL" id="JAIWYP010000009">
    <property type="protein sequence ID" value="KAH3772478.1"/>
    <property type="molecule type" value="Genomic_DNA"/>
</dbReference>
<organism evidence="5 6">
    <name type="scientific">Dreissena polymorpha</name>
    <name type="common">Zebra mussel</name>
    <name type="synonym">Mytilus polymorpha</name>
    <dbReference type="NCBI Taxonomy" id="45954"/>
    <lineage>
        <taxon>Eukaryota</taxon>
        <taxon>Metazoa</taxon>
        <taxon>Spiralia</taxon>
        <taxon>Lophotrochozoa</taxon>
        <taxon>Mollusca</taxon>
        <taxon>Bivalvia</taxon>
        <taxon>Autobranchia</taxon>
        <taxon>Heteroconchia</taxon>
        <taxon>Euheterodonta</taxon>
        <taxon>Imparidentia</taxon>
        <taxon>Neoheterodontei</taxon>
        <taxon>Myida</taxon>
        <taxon>Dreissenoidea</taxon>
        <taxon>Dreissenidae</taxon>
        <taxon>Dreissena</taxon>
    </lineage>
</organism>
<gene>
    <name evidence="5" type="ORF">DPMN_173818</name>
</gene>
<protein>
    <recommendedName>
        <fullName evidence="4">Zinc finger PHD-type domain-containing protein</fullName>
    </recommendedName>
</protein>
<reference evidence="5" key="1">
    <citation type="journal article" date="2019" name="bioRxiv">
        <title>The Genome of the Zebra Mussel, Dreissena polymorpha: A Resource for Invasive Species Research.</title>
        <authorList>
            <person name="McCartney M.A."/>
            <person name="Auch B."/>
            <person name="Kono T."/>
            <person name="Mallez S."/>
            <person name="Zhang Y."/>
            <person name="Obille A."/>
            <person name="Becker A."/>
            <person name="Abrahante J.E."/>
            <person name="Garbe J."/>
            <person name="Badalamenti J.P."/>
            <person name="Herman A."/>
            <person name="Mangelson H."/>
            <person name="Liachko I."/>
            <person name="Sullivan S."/>
            <person name="Sone E.D."/>
            <person name="Koren S."/>
            <person name="Silverstein K.A.T."/>
            <person name="Beckman K.B."/>
            <person name="Gohl D.M."/>
        </authorList>
    </citation>
    <scope>NUCLEOTIDE SEQUENCE</scope>
    <source>
        <strain evidence="5">Duluth1</strain>
        <tissue evidence="5">Whole animal</tissue>
    </source>
</reference>
<evidence type="ECO:0000256" key="1">
    <source>
        <dbReference type="ARBA" id="ARBA00022723"/>
    </source>
</evidence>
<dbReference type="Gene3D" id="3.30.40.10">
    <property type="entry name" value="Zinc/RING finger domain, C3HC4 (zinc finger)"/>
    <property type="match status" value="1"/>
</dbReference>
<evidence type="ECO:0000259" key="4">
    <source>
        <dbReference type="SMART" id="SM00249"/>
    </source>
</evidence>
<evidence type="ECO:0000313" key="5">
    <source>
        <dbReference type="EMBL" id="KAH3772478.1"/>
    </source>
</evidence>
<keyword evidence="3" id="KW-0862">Zinc</keyword>
<evidence type="ECO:0000256" key="2">
    <source>
        <dbReference type="ARBA" id="ARBA00022771"/>
    </source>
</evidence>
<dbReference type="SUPFAM" id="SSF57903">
    <property type="entry name" value="FYVE/PHD zinc finger"/>
    <property type="match status" value="1"/>
</dbReference>
<keyword evidence="2" id="KW-0863">Zinc-finger</keyword>
<evidence type="ECO:0000313" key="6">
    <source>
        <dbReference type="Proteomes" id="UP000828390"/>
    </source>
</evidence>
<feature type="domain" description="Zinc finger PHD-type" evidence="4">
    <location>
        <begin position="76"/>
        <end position="128"/>
    </location>
</feature>
<dbReference type="InterPro" id="IPR013083">
    <property type="entry name" value="Znf_RING/FYVE/PHD"/>
</dbReference>
<dbReference type="InterPro" id="IPR001965">
    <property type="entry name" value="Znf_PHD"/>
</dbReference>
<comment type="caution">
    <text evidence="5">The sequence shown here is derived from an EMBL/GenBank/DDBJ whole genome shotgun (WGS) entry which is preliminary data.</text>
</comment>
<dbReference type="InterPro" id="IPR019786">
    <property type="entry name" value="Zinc_finger_PHD-type_CS"/>
</dbReference>
<reference evidence="5" key="2">
    <citation type="submission" date="2020-11" db="EMBL/GenBank/DDBJ databases">
        <authorList>
            <person name="McCartney M.A."/>
            <person name="Auch B."/>
            <person name="Kono T."/>
            <person name="Mallez S."/>
            <person name="Becker A."/>
            <person name="Gohl D.M."/>
            <person name="Silverstein K.A.T."/>
            <person name="Koren S."/>
            <person name="Bechman K.B."/>
            <person name="Herman A."/>
            <person name="Abrahante J.E."/>
            <person name="Garbe J."/>
        </authorList>
    </citation>
    <scope>NUCLEOTIDE SEQUENCE</scope>
    <source>
        <strain evidence="5">Duluth1</strain>
        <tissue evidence="5">Whole animal</tissue>
    </source>
</reference>
<keyword evidence="6" id="KW-1185">Reference proteome</keyword>
<keyword evidence="1" id="KW-0479">Metal-binding</keyword>
<evidence type="ECO:0000256" key="3">
    <source>
        <dbReference type="ARBA" id="ARBA00022833"/>
    </source>
</evidence>